<accession>A0A0F7L0D6</accession>
<organism evidence="1">
    <name type="scientific">uncultured marine virus</name>
    <dbReference type="NCBI Taxonomy" id="186617"/>
    <lineage>
        <taxon>Viruses</taxon>
        <taxon>environmental samples</taxon>
    </lineage>
</organism>
<proteinExistence type="predicted"/>
<name>A0A0F7L0D6_9VIRU</name>
<protein>
    <submittedName>
        <fullName evidence="1">Uncharacterized protein</fullName>
    </submittedName>
</protein>
<reference evidence="1" key="2">
    <citation type="submission" date="2015-03" db="EMBL/GenBank/DDBJ databases">
        <authorList>
            <person name="Chow C.-E.T."/>
            <person name="Winget D.M."/>
            <person name="White R.A.III."/>
            <person name="Hallam S.J."/>
            <person name="Suttle C.A."/>
        </authorList>
    </citation>
    <scope>NUCLEOTIDE SEQUENCE</scope>
    <source>
        <strain evidence="1">Anoxic3_1</strain>
    </source>
</reference>
<sequence length="65" mass="6891">MRHFSTVRLAALTSRTAERPTARASVISAMMSMASFVGCMSGNSIPPPASPWSSARFCSAVVMLL</sequence>
<dbReference type="EMBL" id="KR029577">
    <property type="protein sequence ID" value="AKH45969.1"/>
    <property type="molecule type" value="Genomic_DNA"/>
</dbReference>
<evidence type="ECO:0000313" key="1">
    <source>
        <dbReference type="EMBL" id="AKH45969.1"/>
    </source>
</evidence>
<reference evidence="1" key="1">
    <citation type="journal article" date="2015" name="Front. Microbiol.">
        <title>Combining genomic sequencing methods to explore viral diversity and reveal potential virus-host interactions.</title>
        <authorList>
            <person name="Chow C.E."/>
            <person name="Winget D.M."/>
            <person name="White R.A.III."/>
            <person name="Hallam S.J."/>
            <person name="Suttle C.A."/>
        </authorList>
    </citation>
    <scope>NUCLEOTIDE SEQUENCE</scope>
    <source>
        <strain evidence="1">Anoxic3_1</strain>
    </source>
</reference>